<dbReference type="InterPro" id="IPR022310">
    <property type="entry name" value="NAD/GMP_synthase"/>
</dbReference>
<evidence type="ECO:0000259" key="11">
    <source>
        <dbReference type="PROSITE" id="PS50263"/>
    </source>
</evidence>
<dbReference type="EC" id="6.3.5.1" evidence="7 8"/>
<dbReference type="SUPFAM" id="SSF52402">
    <property type="entry name" value="Adenine nucleotide alpha hydrolases-like"/>
    <property type="match status" value="1"/>
</dbReference>
<dbReference type="PANTHER" id="PTHR23090">
    <property type="entry name" value="NH 3 /GLUTAMINE-DEPENDENT NAD + SYNTHETASE"/>
    <property type="match status" value="1"/>
</dbReference>
<protein>
    <recommendedName>
        <fullName evidence="7 8">Glutamine-dependent NAD(+) synthetase</fullName>
        <ecNumber evidence="7 8">6.3.5.1</ecNumber>
    </recommendedName>
    <alternativeName>
        <fullName evidence="7 8">NAD(+) synthase [glutamine-hydrolyzing]</fullName>
    </alternativeName>
</protein>
<gene>
    <name evidence="7" type="primary">nadE</name>
    <name evidence="12" type="ORF">AXK61_06050</name>
</gene>
<dbReference type="Gene3D" id="3.40.50.620">
    <property type="entry name" value="HUPs"/>
    <property type="match status" value="1"/>
</dbReference>
<keyword evidence="6 7" id="KW-0520">NAD</keyword>
<comment type="pathway">
    <text evidence="1 7 8">Cofactor biosynthesis; NAD(+) biosynthesis; NAD(+) from deamido-NAD(+) (L-Gln route): step 1/1.</text>
</comment>
<feature type="region of interest" description="Disordered" evidence="10">
    <location>
        <begin position="551"/>
        <end position="577"/>
    </location>
</feature>
<comment type="similarity">
    <text evidence="9">Belongs to the NAD synthetase family.</text>
</comment>
<dbReference type="InterPro" id="IPR036526">
    <property type="entry name" value="C-N_Hydrolase_sf"/>
</dbReference>
<dbReference type="EMBL" id="LSRE01000044">
    <property type="protein sequence ID" value="KXO91134.1"/>
    <property type="molecule type" value="Genomic_DNA"/>
</dbReference>
<keyword evidence="5 7" id="KW-0067">ATP-binding</keyword>
<dbReference type="Pfam" id="PF00795">
    <property type="entry name" value="CN_hydrolase"/>
    <property type="match status" value="1"/>
</dbReference>
<feature type="binding site" evidence="7">
    <location>
        <position position="430"/>
    </location>
    <ligand>
        <name>deamido-NAD(+)</name>
        <dbReference type="ChEBI" id="CHEBI:58437"/>
        <note>ligand shared between two neighboring subunits</note>
    </ligand>
</feature>
<reference evidence="12 13" key="1">
    <citation type="submission" date="2016-02" db="EMBL/GenBank/DDBJ databases">
        <authorList>
            <person name="Teng J.L."/>
            <person name="Tang Y."/>
            <person name="Huang Y."/>
            <person name="Guo F."/>
            <person name="Wei W."/>
            <person name="Chen J.H."/>
            <person name="Wong S.Y."/>
            <person name="Lau S.K."/>
            <person name="Woo P.C."/>
        </authorList>
    </citation>
    <scope>NUCLEOTIDE SEQUENCE [LARGE SCALE GENOMIC DNA]</scope>
    <source>
        <strain evidence="12 13">JCM 13375</strain>
    </source>
</reference>
<dbReference type="RefSeq" id="WP_068746532.1">
    <property type="nucleotide sequence ID" value="NZ_LSRE01000044.1"/>
</dbReference>
<comment type="function">
    <text evidence="7">Catalyzes the ATP-dependent amidation of deamido-NAD to form NAD. Uses L-glutamine as a nitrogen source.</text>
</comment>
<dbReference type="CDD" id="cd07570">
    <property type="entry name" value="GAT_Gln-NAD-synth"/>
    <property type="match status" value="1"/>
</dbReference>
<dbReference type="PROSITE" id="PS50263">
    <property type="entry name" value="CN_HYDROLASE"/>
    <property type="match status" value="1"/>
</dbReference>
<dbReference type="InterPro" id="IPR014729">
    <property type="entry name" value="Rossmann-like_a/b/a_fold"/>
</dbReference>
<dbReference type="Gene3D" id="3.60.110.10">
    <property type="entry name" value="Carbon-nitrogen hydrolase"/>
    <property type="match status" value="1"/>
</dbReference>
<evidence type="ECO:0000256" key="2">
    <source>
        <dbReference type="ARBA" id="ARBA00007145"/>
    </source>
</evidence>
<comment type="caution">
    <text evidence="12">The sequence shown here is derived from an EMBL/GenBank/DDBJ whole genome shotgun (WGS) entry which is preliminary data.</text>
</comment>
<evidence type="ECO:0000256" key="8">
    <source>
        <dbReference type="PIRNR" id="PIRNR006630"/>
    </source>
</evidence>
<feature type="compositionally biased region" description="Basic and acidic residues" evidence="10">
    <location>
        <begin position="561"/>
        <end position="577"/>
    </location>
</feature>
<dbReference type="InterPro" id="IPR014445">
    <property type="entry name" value="Gln-dep_NAD_synthase"/>
</dbReference>
<feature type="binding site" evidence="7">
    <location>
        <position position="425"/>
    </location>
    <ligand>
        <name>ATP</name>
        <dbReference type="ChEBI" id="CHEBI:30616"/>
    </ligand>
</feature>
<dbReference type="Pfam" id="PF02540">
    <property type="entry name" value="NAD_synthase"/>
    <property type="match status" value="1"/>
</dbReference>
<dbReference type="PIRSF" id="PIRSF006630">
    <property type="entry name" value="NADS_GAT"/>
    <property type="match status" value="1"/>
</dbReference>
<dbReference type="PANTHER" id="PTHR23090:SF9">
    <property type="entry name" value="GLUTAMINE-DEPENDENT NAD(+) SYNTHETASE"/>
    <property type="match status" value="1"/>
</dbReference>
<dbReference type="Proteomes" id="UP000070409">
    <property type="component" value="Unassembled WGS sequence"/>
</dbReference>
<evidence type="ECO:0000256" key="1">
    <source>
        <dbReference type="ARBA" id="ARBA00005188"/>
    </source>
</evidence>
<evidence type="ECO:0000256" key="3">
    <source>
        <dbReference type="ARBA" id="ARBA00022598"/>
    </source>
</evidence>
<comment type="caution">
    <text evidence="7">Lacks conserved residue(s) required for the propagation of feature annotation.</text>
</comment>
<keyword evidence="3 7" id="KW-0436">Ligase</keyword>
<keyword evidence="4 7" id="KW-0547">Nucleotide-binding</keyword>
<feature type="active site" description="For glutaminase activity" evidence="7">
    <location>
        <position position="126"/>
    </location>
</feature>
<dbReference type="NCBIfam" id="TIGR00552">
    <property type="entry name" value="nadE"/>
    <property type="match status" value="1"/>
</dbReference>
<accession>A0A137YYW4</accession>
<evidence type="ECO:0000256" key="7">
    <source>
        <dbReference type="HAMAP-Rule" id="MF_02090"/>
    </source>
</evidence>
<proteinExistence type="inferred from homology"/>
<name>A0A137YYW4_9ACTN</name>
<feature type="binding site" evidence="7">
    <location>
        <begin position="324"/>
        <end position="331"/>
    </location>
    <ligand>
        <name>ATP</name>
        <dbReference type="ChEBI" id="CHEBI:30616"/>
    </ligand>
</feature>
<evidence type="ECO:0000256" key="4">
    <source>
        <dbReference type="ARBA" id="ARBA00022741"/>
    </source>
</evidence>
<feature type="active site" description="Proton acceptor; for glutaminase activity" evidence="7">
    <location>
        <position position="44"/>
    </location>
</feature>
<evidence type="ECO:0000256" key="10">
    <source>
        <dbReference type="SAM" id="MobiDB-lite"/>
    </source>
</evidence>
<dbReference type="SUPFAM" id="SSF56317">
    <property type="entry name" value="Carbon-nitrogen hydrolase"/>
    <property type="match status" value="1"/>
</dbReference>
<feature type="binding site" evidence="7">
    <location>
        <position position="401"/>
    </location>
    <ligand>
        <name>deamido-NAD(+)</name>
        <dbReference type="ChEBI" id="CHEBI:58437"/>
        <note>ligand shared between two neighboring subunits</note>
    </ligand>
</feature>
<dbReference type="HAMAP" id="MF_02090">
    <property type="entry name" value="NadE_glutamine_dep"/>
    <property type="match status" value="1"/>
</dbReference>
<comment type="catalytic activity">
    <reaction evidence="7 8">
        <text>deamido-NAD(+) + L-glutamine + ATP + H2O = L-glutamate + AMP + diphosphate + NAD(+) + H(+)</text>
        <dbReference type="Rhea" id="RHEA:24384"/>
        <dbReference type="ChEBI" id="CHEBI:15377"/>
        <dbReference type="ChEBI" id="CHEBI:15378"/>
        <dbReference type="ChEBI" id="CHEBI:29985"/>
        <dbReference type="ChEBI" id="CHEBI:30616"/>
        <dbReference type="ChEBI" id="CHEBI:33019"/>
        <dbReference type="ChEBI" id="CHEBI:57540"/>
        <dbReference type="ChEBI" id="CHEBI:58359"/>
        <dbReference type="ChEBI" id="CHEBI:58437"/>
        <dbReference type="ChEBI" id="CHEBI:456215"/>
        <dbReference type="EC" id="6.3.5.1"/>
    </reaction>
</comment>
<organism evidence="12 13">
    <name type="scientific">Tsukamurella pseudospumae</name>
    <dbReference type="NCBI Taxonomy" id="239498"/>
    <lineage>
        <taxon>Bacteria</taxon>
        <taxon>Bacillati</taxon>
        <taxon>Actinomycetota</taxon>
        <taxon>Actinomycetes</taxon>
        <taxon>Mycobacteriales</taxon>
        <taxon>Tsukamurellaceae</taxon>
        <taxon>Tsukamurella</taxon>
    </lineage>
</organism>
<feature type="binding site" evidence="7">
    <location>
        <position position="195"/>
    </location>
    <ligand>
        <name>L-glutamine</name>
        <dbReference type="ChEBI" id="CHEBI:58359"/>
    </ligand>
</feature>
<dbReference type="CDD" id="cd00553">
    <property type="entry name" value="NAD_synthase"/>
    <property type="match status" value="1"/>
</dbReference>
<sequence length="577" mass="62112">MTPLRVAACQINPVVGDLDANVTRITAAARDAAQSGAQVAVFGEMALTGYPVEDLLLRRSFAVDSRQAVQRLALALDDAGCGDLIVVVGFLDRDPDAPETSTNPTGGARNAAGVLHGGELVARYDKHFLPNYGVFDEKRWFTPGDRLVVLDVDGVRLGLAICEDVWWPDGPVAGLGELGVDAVLCLNASPFEVGKPAQRREILAARVAEGGAPIVYVNLVGGQDELVFDGDSFTALPGSDWAPGPQFTEATTFTEVAALSRERAGAVEGWTVESVDLPARPAASLHAGATPAARLDELAQIWGALVTGTRDYVHKVGGRTVGLGMSGGIDSALVAVIAADAVGADNVYGVGMPSKYSSDHSKDDAADQAQRMGIHFRFEPIEHMVEAFVRQLNLSGLAEENIQARCRGMTLMSLSNLDGHLVLATGNKSELAVGYSTIYGDAVGAYAPIRDVEKSLVWELARWRNRVAVERGETPPIPENSITKEPSAELRPDQKDSDSLPDYDVLDDILRRYVEQDQGVAEIAEAGYEPELIRKVARLVDRAEYKRRQYPLGPKITPKAFGRDRRMPVTNRWHDPA</sequence>
<keyword evidence="13" id="KW-1185">Reference proteome</keyword>
<evidence type="ECO:0000313" key="12">
    <source>
        <dbReference type="EMBL" id="KXO91134.1"/>
    </source>
</evidence>
<feature type="active site" description="Nucleophile; for glutaminase activity" evidence="7">
    <location>
        <position position="162"/>
    </location>
</feature>
<feature type="region of interest" description="Disordered" evidence="10">
    <location>
        <begin position="472"/>
        <end position="501"/>
    </location>
</feature>
<feature type="domain" description="CN hydrolase" evidence="11">
    <location>
        <begin position="4"/>
        <end position="277"/>
    </location>
</feature>
<evidence type="ECO:0000256" key="9">
    <source>
        <dbReference type="RuleBase" id="RU003811"/>
    </source>
</evidence>
<dbReference type="NCBIfam" id="NF010588">
    <property type="entry name" value="PRK13981.1"/>
    <property type="match status" value="1"/>
</dbReference>
<feature type="binding site" evidence="7">
    <location>
        <position position="189"/>
    </location>
    <ligand>
        <name>L-glutamine</name>
        <dbReference type="ChEBI" id="CHEBI:58359"/>
    </ligand>
</feature>
<evidence type="ECO:0000256" key="6">
    <source>
        <dbReference type="ARBA" id="ARBA00023027"/>
    </source>
</evidence>
<feature type="compositionally biased region" description="Basic and acidic residues" evidence="10">
    <location>
        <begin position="486"/>
        <end position="498"/>
    </location>
</feature>
<dbReference type="InterPro" id="IPR003010">
    <property type="entry name" value="C-N_Hydrolase"/>
</dbReference>
<dbReference type="InterPro" id="IPR003694">
    <property type="entry name" value="NAD_synthase"/>
</dbReference>
<feature type="binding site" evidence="7">
    <location>
        <position position="546"/>
    </location>
    <ligand>
        <name>deamido-NAD(+)</name>
        <dbReference type="ChEBI" id="CHEBI:58437"/>
        <note>ligand shared between two neighboring subunits</note>
    </ligand>
</feature>
<feature type="binding site" evidence="7">
    <location>
        <position position="132"/>
    </location>
    <ligand>
        <name>L-glutamine</name>
        <dbReference type="ChEBI" id="CHEBI:58359"/>
    </ligand>
</feature>
<evidence type="ECO:0000256" key="5">
    <source>
        <dbReference type="ARBA" id="ARBA00022840"/>
    </source>
</evidence>
<evidence type="ECO:0000313" key="13">
    <source>
        <dbReference type="Proteomes" id="UP000070409"/>
    </source>
</evidence>
<comment type="similarity">
    <text evidence="2 7 8">In the C-terminal section; belongs to the NAD synthetase family.</text>
</comment>